<keyword evidence="10 11" id="KW-0998">Cell outer membrane</keyword>
<proteinExistence type="inferred from homology"/>
<dbReference type="CDD" id="cd01347">
    <property type="entry name" value="ligand_gated_channel"/>
    <property type="match status" value="1"/>
</dbReference>
<dbReference type="Proteomes" id="UP000431269">
    <property type="component" value="Chromosome"/>
</dbReference>
<sequence length="738" mass="79707">MRGLWGTTALALVMGGALATGAANAQEVQVADAGEITVTATRSEKDTFDVPSVVSVITAEDIEENLVTDIKDLVRFEPGVSVPTSPSRFSAAFSSAGRDGNSGFNIRGLGGNRVLFQVDGVRVPEGFSFGPASFGRGDYVDLDLLQSVEIMRGPGSALYGSDGLAGVVSFITKDPEDFLYGDESFAARVRASYASADDSFSEGASAAGRWGDWSVIGGYTRRDGHEQDNQGDVAGVGALRTEPNPQDVTSDSAMARLVFEPSDAHRFRLAADWGQREIITESLTARSASVADLDGRDEGERARFGLDYTYENDGGAIDRAFAAIYVQESSLLQFSDEDRAVLADRTRLTTFDNDVWGAALQLESAFSVGNVEHRLIYGGDYSLTRQEGIRDGTVPPGGETFPTRPFPNTDYELAGLFIQDEISFSDGRFVLYPALRYDSYDLQPEDDALYVLPVAGQSDSEITPRLGAVLWASDHVGVFANYARGFRAPSPSEVNNGFVNLAQGYRSEPNPDLTPETSESIEAGVRLRDVRFLGADLRASASAFQSHYEDFIEQAVISGSFTPMDPAVFQYVNLGEVDILGLEGRADLTWENGWGFTAAASIAEGDQDDGAGIEAPLNTIDPLKIVAGLSYHDPNGRFGGQFIATLVAEKDEVDIAQTCTDAFGSSSPCFVPEGFTLLDLTGYWRLTEDATFRVGVFNLTDETYWWWSDARGLDITNVALDAYTQPGRNVSASISYRF</sequence>
<dbReference type="EMBL" id="CP047045">
    <property type="protein sequence ID" value="QGZ95393.1"/>
    <property type="molecule type" value="Genomic_DNA"/>
</dbReference>
<dbReference type="GO" id="GO:0044718">
    <property type="term" value="P:siderophore transmembrane transport"/>
    <property type="evidence" value="ECO:0007669"/>
    <property type="project" value="TreeGrafter"/>
</dbReference>
<dbReference type="AlphaFoldDB" id="A0A6I6MW43"/>
<evidence type="ECO:0000256" key="13">
    <source>
        <dbReference type="SAM" id="SignalP"/>
    </source>
</evidence>
<evidence type="ECO:0000256" key="9">
    <source>
        <dbReference type="ARBA" id="ARBA00023170"/>
    </source>
</evidence>
<dbReference type="InterPro" id="IPR010949">
    <property type="entry name" value="TonB_Hb/transfer/lactofer_rcpt"/>
</dbReference>
<dbReference type="InterPro" id="IPR011276">
    <property type="entry name" value="TonB_haem/Hb_rcpt"/>
</dbReference>
<name>A0A6I6MW43_9CAUL</name>
<comment type="subcellular location">
    <subcellularLocation>
        <location evidence="1 11">Cell outer membrane</location>
        <topology evidence="1 11">Multi-pass membrane protein</topology>
    </subcellularLocation>
</comment>
<evidence type="ECO:0000259" key="15">
    <source>
        <dbReference type="Pfam" id="PF07715"/>
    </source>
</evidence>
<dbReference type="PANTHER" id="PTHR30069">
    <property type="entry name" value="TONB-DEPENDENT OUTER MEMBRANE RECEPTOR"/>
    <property type="match status" value="1"/>
</dbReference>
<evidence type="ECO:0000256" key="8">
    <source>
        <dbReference type="ARBA" id="ARBA00023136"/>
    </source>
</evidence>
<dbReference type="Gene3D" id="2.40.170.20">
    <property type="entry name" value="TonB-dependent receptor, beta-barrel domain"/>
    <property type="match status" value="1"/>
</dbReference>
<dbReference type="SUPFAM" id="SSF56935">
    <property type="entry name" value="Porins"/>
    <property type="match status" value="1"/>
</dbReference>
<accession>A0A6I6MW43</accession>
<keyword evidence="4 11" id="KW-1134">Transmembrane beta strand</keyword>
<feature type="signal peptide" evidence="13">
    <location>
        <begin position="1"/>
        <end position="25"/>
    </location>
</feature>
<feature type="chain" id="PRO_5026033370" evidence="13">
    <location>
        <begin position="26"/>
        <end position="738"/>
    </location>
</feature>
<gene>
    <name evidence="16" type="primary">hemR</name>
    <name evidence="16" type="ORF">DSM104635_02242</name>
</gene>
<dbReference type="NCBIfam" id="TIGR01786">
    <property type="entry name" value="TonB-hemlactrns"/>
    <property type="match status" value="1"/>
</dbReference>
<dbReference type="InterPro" id="IPR039426">
    <property type="entry name" value="TonB-dep_rcpt-like"/>
</dbReference>
<evidence type="ECO:0000313" key="17">
    <source>
        <dbReference type="Proteomes" id="UP000431269"/>
    </source>
</evidence>
<keyword evidence="17" id="KW-1185">Reference proteome</keyword>
<evidence type="ECO:0000256" key="3">
    <source>
        <dbReference type="ARBA" id="ARBA00022448"/>
    </source>
</evidence>
<evidence type="ECO:0000313" key="16">
    <source>
        <dbReference type="EMBL" id="QGZ95393.1"/>
    </source>
</evidence>
<organism evidence="16 17">
    <name type="scientific">Terricaulis silvestris</name>
    <dbReference type="NCBI Taxonomy" id="2686094"/>
    <lineage>
        <taxon>Bacteria</taxon>
        <taxon>Pseudomonadati</taxon>
        <taxon>Pseudomonadota</taxon>
        <taxon>Alphaproteobacteria</taxon>
        <taxon>Caulobacterales</taxon>
        <taxon>Caulobacteraceae</taxon>
        <taxon>Terricaulis</taxon>
    </lineage>
</organism>
<keyword evidence="7 12" id="KW-0798">TonB box</keyword>
<dbReference type="GO" id="GO:0015344">
    <property type="term" value="F:siderophore uptake transmembrane transporter activity"/>
    <property type="evidence" value="ECO:0007669"/>
    <property type="project" value="TreeGrafter"/>
</dbReference>
<dbReference type="PANTHER" id="PTHR30069:SF29">
    <property type="entry name" value="HEMOGLOBIN AND HEMOGLOBIN-HAPTOGLOBIN-BINDING PROTEIN 1-RELATED"/>
    <property type="match status" value="1"/>
</dbReference>
<protein>
    <submittedName>
        <fullName evidence="16">Hemin receptor</fullName>
    </submittedName>
</protein>
<evidence type="ECO:0000256" key="5">
    <source>
        <dbReference type="ARBA" id="ARBA00022692"/>
    </source>
</evidence>
<dbReference type="GO" id="GO:0009279">
    <property type="term" value="C:cell outer membrane"/>
    <property type="evidence" value="ECO:0007669"/>
    <property type="project" value="UniProtKB-SubCell"/>
</dbReference>
<keyword evidence="3 11" id="KW-0813">Transport</keyword>
<reference evidence="17" key="1">
    <citation type="submission" date="2019-12" db="EMBL/GenBank/DDBJ databases">
        <title>Complete genome of Terracaulis silvestris 0127_4.</title>
        <authorList>
            <person name="Vieira S."/>
            <person name="Riedel T."/>
            <person name="Sproer C."/>
            <person name="Pascual J."/>
            <person name="Boedeker C."/>
            <person name="Overmann J."/>
        </authorList>
    </citation>
    <scope>NUCLEOTIDE SEQUENCE [LARGE SCALE GENOMIC DNA]</scope>
    <source>
        <strain evidence="17">0127_4</strain>
    </source>
</reference>
<dbReference type="NCBIfam" id="TIGR01785">
    <property type="entry name" value="TonB-hemin"/>
    <property type="match status" value="1"/>
</dbReference>
<keyword evidence="6 13" id="KW-0732">Signal</keyword>
<evidence type="ECO:0000256" key="11">
    <source>
        <dbReference type="PROSITE-ProRule" id="PRU01360"/>
    </source>
</evidence>
<keyword evidence="8 11" id="KW-0472">Membrane</keyword>
<dbReference type="Gene3D" id="2.170.130.10">
    <property type="entry name" value="TonB-dependent receptor, plug domain"/>
    <property type="match status" value="1"/>
</dbReference>
<comment type="similarity">
    <text evidence="2 11 12">Belongs to the TonB-dependent receptor family.</text>
</comment>
<evidence type="ECO:0000256" key="4">
    <source>
        <dbReference type="ARBA" id="ARBA00022452"/>
    </source>
</evidence>
<evidence type="ECO:0000256" key="6">
    <source>
        <dbReference type="ARBA" id="ARBA00022729"/>
    </source>
</evidence>
<keyword evidence="9 16" id="KW-0675">Receptor</keyword>
<dbReference type="InterPro" id="IPR000531">
    <property type="entry name" value="Beta-barrel_TonB"/>
</dbReference>
<dbReference type="InterPro" id="IPR036942">
    <property type="entry name" value="Beta-barrel_TonB_sf"/>
</dbReference>
<dbReference type="PROSITE" id="PS52016">
    <property type="entry name" value="TONB_DEPENDENT_REC_3"/>
    <property type="match status" value="1"/>
</dbReference>
<dbReference type="Pfam" id="PF00593">
    <property type="entry name" value="TonB_dep_Rec_b-barrel"/>
    <property type="match status" value="1"/>
</dbReference>
<dbReference type="InterPro" id="IPR037066">
    <property type="entry name" value="Plug_dom_sf"/>
</dbReference>
<dbReference type="RefSeq" id="WP_158766256.1">
    <property type="nucleotide sequence ID" value="NZ_CP047045.1"/>
</dbReference>
<dbReference type="InterPro" id="IPR012910">
    <property type="entry name" value="Plug_dom"/>
</dbReference>
<dbReference type="GO" id="GO:0015232">
    <property type="term" value="F:heme transmembrane transporter activity"/>
    <property type="evidence" value="ECO:0007669"/>
    <property type="project" value="InterPro"/>
</dbReference>
<evidence type="ECO:0000259" key="14">
    <source>
        <dbReference type="Pfam" id="PF00593"/>
    </source>
</evidence>
<dbReference type="Pfam" id="PF07715">
    <property type="entry name" value="Plug"/>
    <property type="match status" value="1"/>
</dbReference>
<evidence type="ECO:0000256" key="7">
    <source>
        <dbReference type="ARBA" id="ARBA00023077"/>
    </source>
</evidence>
<feature type="domain" description="TonB-dependent receptor plug" evidence="15">
    <location>
        <begin position="48"/>
        <end position="167"/>
    </location>
</feature>
<evidence type="ECO:0000256" key="10">
    <source>
        <dbReference type="ARBA" id="ARBA00023237"/>
    </source>
</evidence>
<keyword evidence="5 11" id="KW-0812">Transmembrane</keyword>
<evidence type="ECO:0000256" key="1">
    <source>
        <dbReference type="ARBA" id="ARBA00004571"/>
    </source>
</evidence>
<evidence type="ECO:0000256" key="2">
    <source>
        <dbReference type="ARBA" id="ARBA00009810"/>
    </source>
</evidence>
<dbReference type="KEGG" id="tsv:DSM104635_02242"/>
<feature type="domain" description="TonB-dependent receptor-like beta-barrel" evidence="14">
    <location>
        <begin position="290"/>
        <end position="699"/>
    </location>
</feature>
<evidence type="ECO:0000256" key="12">
    <source>
        <dbReference type="RuleBase" id="RU003357"/>
    </source>
</evidence>